<sequence>MTQIYTYKVFGHRHNEHKQCSPNKLSIIHSWKCHYHQADNKVLFTQNVSEKHFSIYKSCHLMPANVVISQTHRQAIFLLFPDNVMH</sequence>
<reference evidence="1" key="1">
    <citation type="submission" date="2014-11" db="EMBL/GenBank/DDBJ databases">
        <authorList>
            <person name="Amaro Gonzalez C."/>
        </authorList>
    </citation>
    <scope>NUCLEOTIDE SEQUENCE</scope>
</reference>
<proteinExistence type="predicted"/>
<accession>A0A0E9X4P1</accession>
<name>A0A0E9X4P1_ANGAN</name>
<protein>
    <submittedName>
        <fullName evidence="1">Uncharacterized protein</fullName>
    </submittedName>
</protein>
<dbReference type="EMBL" id="GBXM01011013">
    <property type="protein sequence ID" value="JAH97564.1"/>
    <property type="molecule type" value="Transcribed_RNA"/>
</dbReference>
<dbReference type="AlphaFoldDB" id="A0A0E9X4P1"/>
<evidence type="ECO:0000313" key="1">
    <source>
        <dbReference type="EMBL" id="JAH97564.1"/>
    </source>
</evidence>
<reference evidence="1" key="2">
    <citation type="journal article" date="2015" name="Fish Shellfish Immunol.">
        <title>Early steps in the European eel (Anguilla anguilla)-Vibrio vulnificus interaction in the gills: Role of the RtxA13 toxin.</title>
        <authorList>
            <person name="Callol A."/>
            <person name="Pajuelo D."/>
            <person name="Ebbesson L."/>
            <person name="Teles M."/>
            <person name="MacKenzie S."/>
            <person name="Amaro C."/>
        </authorList>
    </citation>
    <scope>NUCLEOTIDE SEQUENCE</scope>
</reference>
<organism evidence="1">
    <name type="scientific">Anguilla anguilla</name>
    <name type="common">European freshwater eel</name>
    <name type="synonym">Muraena anguilla</name>
    <dbReference type="NCBI Taxonomy" id="7936"/>
    <lineage>
        <taxon>Eukaryota</taxon>
        <taxon>Metazoa</taxon>
        <taxon>Chordata</taxon>
        <taxon>Craniata</taxon>
        <taxon>Vertebrata</taxon>
        <taxon>Euteleostomi</taxon>
        <taxon>Actinopterygii</taxon>
        <taxon>Neopterygii</taxon>
        <taxon>Teleostei</taxon>
        <taxon>Anguilliformes</taxon>
        <taxon>Anguillidae</taxon>
        <taxon>Anguilla</taxon>
    </lineage>
</organism>